<dbReference type="InParanoid" id="A0A5J5EIZ3"/>
<gene>
    <name evidence="2" type="ORF">FN846DRAFT_894866</name>
</gene>
<accession>A0A5J5EIZ3</accession>
<proteinExistence type="predicted"/>
<feature type="compositionally biased region" description="Basic and acidic residues" evidence="1">
    <location>
        <begin position="42"/>
        <end position="51"/>
    </location>
</feature>
<dbReference type="Proteomes" id="UP000326924">
    <property type="component" value="Unassembled WGS sequence"/>
</dbReference>
<dbReference type="AlphaFoldDB" id="A0A5J5EIZ3"/>
<evidence type="ECO:0000313" key="3">
    <source>
        <dbReference type="Proteomes" id="UP000326924"/>
    </source>
</evidence>
<keyword evidence="3" id="KW-1185">Reference proteome</keyword>
<feature type="region of interest" description="Disordered" evidence="1">
    <location>
        <begin position="1"/>
        <end position="51"/>
    </location>
</feature>
<name>A0A5J5EIZ3_9PEZI</name>
<feature type="compositionally biased region" description="Low complexity" evidence="1">
    <location>
        <begin position="9"/>
        <end position="18"/>
    </location>
</feature>
<protein>
    <submittedName>
        <fullName evidence="2">Uncharacterized protein</fullName>
    </submittedName>
</protein>
<reference evidence="2 3" key="1">
    <citation type="submission" date="2019-09" db="EMBL/GenBank/DDBJ databases">
        <title>Draft genome of the ectomycorrhizal ascomycete Sphaerosporella brunnea.</title>
        <authorList>
            <consortium name="DOE Joint Genome Institute"/>
            <person name="Benucci G.M."/>
            <person name="Marozzi G."/>
            <person name="Antonielli L."/>
            <person name="Sanchez S."/>
            <person name="Marco P."/>
            <person name="Wang X."/>
            <person name="Falini L.B."/>
            <person name="Barry K."/>
            <person name="Haridas S."/>
            <person name="Lipzen A."/>
            <person name="Labutti K."/>
            <person name="Grigoriev I.V."/>
            <person name="Murat C."/>
            <person name="Martin F."/>
            <person name="Albertini E."/>
            <person name="Donnini D."/>
            <person name="Bonito G."/>
        </authorList>
    </citation>
    <scope>NUCLEOTIDE SEQUENCE [LARGE SCALE GENOMIC DNA]</scope>
    <source>
        <strain evidence="2 3">Sb_GMNB300</strain>
    </source>
</reference>
<evidence type="ECO:0000313" key="2">
    <source>
        <dbReference type="EMBL" id="KAA8894668.1"/>
    </source>
</evidence>
<comment type="caution">
    <text evidence="2">The sequence shown here is derived from an EMBL/GenBank/DDBJ whole genome shotgun (WGS) entry which is preliminary data.</text>
</comment>
<sequence>MGAGIGRSKQAQAAAQAKKSVHLDPSSDDDDQYRQLQLPPRFKKEENQKRYDDNVSSALKYVSTKTSTRRNAQKGKLVSRKLTGWKLSTFQFGTDQVDSSKDGALELVITNKAIKVMRDGNEWPVEWNKLLQLKVGPSSFALIFEGNRENRFGYFALARSSDMSAVTEALGKLLPEAISYVDEYGFLSN</sequence>
<organism evidence="2 3">
    <name type="scientific">Sphaerosporella brunnea</name>
    <dbReference type="NCBI Taxonomy" id="1250544"/>
    <lineage>
        <taxon>Eukaryota</taxon>
        <taxon>Fungi</taxon>
        <taxon>Dikarya</taxon>
        <taxon>Ascomycota</taxon>
        <taxon>Pezizomycotina</taxon>
        <taxon>Pezizomycetes</taxon>
        <taxon>Pezizales</taxon>
        <taxon>Pyronemataceae</taxon>
        <taxon>Sphaerosporella</taxon>
    </lineage>
</organism>
<evidence type="ECO:0000256" key="1">
    <source>
        <dbReference type="SAM" id="MobiDB-lite"/>
    </source>
</evidence>
<dbReference type="EMBL" id="VXIS01000320">
    <property type="protein sequence ID" value="KAA8894668.1"/>
    <property type="molecule type" value="Genomic_DNA"/>
</dbReference>